<evidence type="ECO:0000313" key="5">
    <source>
        <dbReference type="Proteomes" id="UP000193900"/>
    </source>
</evidence>
<dbReference type="InterPro" id="IPR006059">
    <property type="entry name" value="SBP"/>
</dbReference>
<evidence type="ECO:0000313" key="4">
    <source>
        <dbReference type="EMBL" id="SLN74855.1"/>
    </source>
</evidence>
<evidence type="ECO:0000256" key="1">
    <source>
        <dbReference type="ARBA" id="ARBA00004418"/>
    </source>
</evidence>
<dbReference type="Gene3D" id="3.40.190.10">
    <property type="entry name" value="Periplasmic binding protein-like II"/>
    <property type="match status" value="2"/>
</dbReference>
<gene>
    <name evidence="4" type="ORF">ROA7023_03854</name>
</gene>
<name>A0A1Y5U294_9RHOB</name>
<comment type="subcellular location">
    <subcellularLocation>
        <location evidence="1">Periplasm</location>
    </subcellularLocation>
</comment>
<reference evidence="4 5" key="1">
    <citation type="submission" date="2017-03" db="EMBL/GenBank/DDBJ databases">
        <authorList>
            <person name="Afonso C.L."/>
            <person name="Miller P.J."/>
            <person name="Scott M.A."/>
            <person name="Spackman E."/>
            <person name="Goraichik I."/>
            <person name="Dimitrov K.M."/>
            <person name="Suarez D.L."/>
            <person name="Swayne D.E."/>
        </authorList>
    </citation>
    <scope>NUCLEOTIDE SEQUENCE [LARGE SCALE GENOMIC DNA]</scope>
    <source>
        <strain evidence="4 5">CECT 7023</strain>
    </source>
</reference>
<dbReference type="Pfam" id="PF01547">
    <property type="entry name" value="SBP_bac_1"/>
    <property type="match status" value="1"/>
</dbReference>
<evidence type="ECO:0000256" key="2">
    <source>
        <dbReference type="ARBA" id="ARBA00008520"/>
    </source>
</evidence>
<comment type="similarity">
    <text evidence="2">Belongs to the bacterial solute-binding protein 1 family.</text>
</comment>
<dbReference type="PANTHER" id="PTHR43649">
    <property type="entry name" value="ARABINOSE-BINDING PROTEIN-RELATED"/>
    <property type="match status" value="1"/>
</dbReference>
<dbReference type="RefSeq" id="WP_085880594.1">
    <property type="nucleotide sequence ID" value="NZ_FWFZ01000032.1"/>
</dbReference>
<proteinExistence type="inferred from homology"/>
<dbReference type="OrthoDB" id="2509690at2"/>
<feature type="chain" id="PRO_5013096868" evidence="3">
    <location>
        <begin position="21"/>
        <end position="432"/>
    </location>
</feature>
<dbReference type="EMBL" id="FWFZ01000032">
    <property type="protein sequence ID" value="SLN74855.1"/>
    <property type="molecule type" value="Genomic_DNA"/>
</dbReference>
<dbReference type="AlphaFoldDB" id="A0A1Y5U294"/>
<sequence>MKFLFTTALVAMGLSGGAMAQENVDFWYETANPDQQRWIQELLIDGFQTANPGFGLTVDYRGNELDKQLRIAMLSGSGPDVVFTPGPSYVAPMAQNGQLLSLEPYAEQFGWNESILPVFLEMGRYDGTLYALPKTYETIGLYYNKTLFAENGWEVPTTLAELEVLADTMMEAGIQPFSAGNSDWRGANEWFVSIALNSVAGPENVYAALTGQIPWTSEPFVEAINTLNGWWEKGYFGENYFSIDSGEQPMDLLATGQAGMMPSGTWQFQNVPTYFNQAGTEPGFVGFPSADGAPVFALGVGSTLSIAATSDVPDGAAAVIGHIFTPDFYSAMGSQWQGEWNMPLSDLSDVMMADTVLPLYTEAMANLAQSVGEGSYGYTTWTFLPPATNSYLINGIEEVWLDQITTEQYLAEIDANFQTEMGEGKVPSIPAR</sequence>
<protein>
    <submittedName>
        <fullName evidence="4">Putative sugar-binding periplasmic protein</fullName>
    </submittedName>
</protein>
<keyword evidence="3" id="KW-0732">Signal</keyword>
<dbReference type="InterPro" id="IPR050490">
    <property type="entry name" value="Bact_solute-bd_prot1"/>
</dbReference>
<keyword evidence="5" id="KW-1185">Reference proteome</keyword>
<dbReference type="GO" id="GO:0042597">
    <property type="term" value="C:periplasmic space"/>
    <property type="evidence" value="ECO:0007669"/>
    <property type="project" value="UniProtKB-SubCell"/>
</dbReference>
<evidence type="ECO:0000256" key="3">
    <source>
        <dbReference type="SAM" id="SignalP"/>
    </source>
</evidence>
<dbReference type="Proteomes" id="UP000193900">
    <property type="component" value="Unassembled WGS sequence"/>
</dbReference>
<organism evidence="4 5">
    <name type="scientific">Roseisalinus antarcticus</name>
    <dbReference type="NCBI Taxonomy" id="254357"/>
    <lineage>
        <taxon>Bacteria</taxon>
        <taxon>Pseudomonadati</taxon>
        <taxon>Pseudomonadota</taxon>
        <taxon>Alphaproteobacteria</taxon>
        <taxon>Rhodobacterales</taxon>
        <taxon>Roseobacteraceae</taxon>
        <taxon>Roseisalinus</taxon>
    </lineage>
</organism>
<accession>A0A1Y5U294</accession>
<feature type="signal peptide" evidence="3">
    <location>
        <begin position="1"/>
        <end position="20"/>
    </location>
</feature>
<dbReference type="SUPFAM" id="SSF53850">
    <property type="entry name" value="Periplasmic binding protein-like II"/>
    <property type="match status" value="1"/>
</dbReference>